<comment type="similarity">
    <text evidence="1">Belongs to the UPF0145 family.</text>
</comment>
<reference evidence="3 4" key="1">
    <citation type="submission" date="2018-10" db="EMBL/GenBank/DDBJ databases">
        <title>Genomic Encyclopedia of Archaeal and Bacterial Type Strains, Phase II (KMG-II): from individual species to whole genera.</title>
        <authorList>
            <person name="Goeker M."/>
        </authorList>
    </citation>
    <scope>NUCLEOTIDE SEQUENCE [LARGE SCALE GENOMIC DNA]</scope>
    <source>
        <strain evidence="3 4">DSM 43383</strain>
    </source>
</reference>
<dbReference type="SUPFAM" id="SSF117782">
    <property type="entry name" value="YbjQ-like"/>
    <property type="match status" value="1"/>
</dbReference>
<protein>
    <submittedName>
        <fullName evidence="3">Uncharacterized protein YbjQ (UPF0145 family)</fullName>
    </submittedName>
</protein>
<comment type="caution">
    <text evidence="3">The sequence shown here is derived from an EMBL/GenBank/DDBJ whole genome shotgun (WGS) entry which is preliminary data.</text>
</comment>
<proteinExistence type="inferred from homology"/>
<dbReference type="PANTHER" id="PTHR34068:SF2">
    <property type="entry name" value="UPF0145 PROTEIN SCO3412"/>
    <property type="match status" value="1"/>
</dbReference>
<dbReference type="InterPro" id="IPR035439">
    <property type="entry name" value="UPF0145_dom_sf"/>
</dbReference>
<evidence type="ECO:0000256" key="1">
    <source>
        <dbReference type="ARBA" id="ARBA00010751"/>
    </source>
</evidence>
<keyword evidence="4" id="KW-1185">Reference proteome</keyword>
<gene>
    <name evidence="3" type="ORF">BZB76_3330</name>
</gene>
<name>A0A495QPB4_9ACTN</name>
<dbReference type="InterPro" id="IPR002765">
    <property type="entry name" value="UPF0145_YbjQ-like"/>
</dbReference>
<feature type="compositionally biased region" description="Pro residues" evidence="2">
    <location>
        <begin position="152"/>
        <end position="166"/>
    </location>
</feature>
<evidence type="ECO:0000313" key="4">
    <source>
        <dbReference type="Proteomes" id="UP000274601"/>
    </source>
</evidence>
<dbReference type="Pfam" id="PF01906">
    <property type="entry name" value="YbjQ_1"/>
    <property type="match status" value="1"/>
</dbReference>
<dbReference type="AlphaFoldDB" id="A0A495QPB4"/>
<evidence type="ECO:0000256" key="2">
    <source>
        <dbReference type="SAM" id="MobiDB-lite"/>
    </source>
</evidence>
<dbReference type="Proteomes" id="UP000274601">
    <property type="component" value="Unassembled WGS sequence"/>
</dbReference>
<organism evidence="3 4">
    <name type="scientific">Actinomadura pelletieri DSM 43383</name>
    <dbReference type="NCBI Taxonomy" id="1120940"/>
    <lineage>
        <taxon>Bacteria</taxon>
        <taxon>Bacillati</taxon>
        <taxon>Actinomycetota</taxon>
        <taxon>Actinomycetes</taxon>
        <taxon>Streptosporangiales</taxon>
        <taxon>Thermomonosporaceae</taxon>
        <taxon>Actinomadura</taxon>
    </lineage>
</organism>
<accession>A0A495QPB4</accession>
<sequence>MCSETAVKDGRRRIASHSVRAVNYRGVMLIVTTDGVAGYEIRSVLGEVHGSAAQTDQIVAPQPGHGGSSATFRVTGEQPASGLAGARREAVDRLGEEARRKGANAVVGMRFDTVAAGGGLEICAYGTAVWVEPAQAQQREQTPHQQPYPQQQTPPPPYGEPQPGGPPMVARNLTMGLHDRPR</sequence>
<dbReference type="EMBL" id="RBWU01000003">
    <property type="protein sequence ID" value="RKS74808.1"/>
    <property type="molecule type" value="Genomic_DNA"/>
</dbReference>
<evidence type="ECO:0000313" key="3">
    <source>
        <dbReference type="EMBL" id="RKS74808.1"/>
    </source>
</evidence>
<dbReference type="PANTHER" id="PTHR34068">
    <property type="entry name" value="UPF0145 PROTEIN YBJQ"/>
    <property type="match status" value="1"/>
</dbReference>
<feature type="region of interest" description="Disordered" evidence="2">
    <location>
        <begin position="135"/>
        <end position="182"/>
    </location>
</feature>
<dbReference type="Gene3D" id="3.30.110.70">
    <property type="entry name" value="Hypothetical protein apc22750. Chain B"/>
    <property type="match status" value="1"/>
</dbReference>